<accession>A0A6P4ID37</accession>
<organism evidence="2 3">
    <name type="scientific">Drosophila kikkawai</name>
    <name type="common">Fruit fly</name>
    <dbReference type="NCBI Taxonomy" id="30033"/>
    <lineage>
        <taxon>Eukaryota</taxon>
        <taxon>Metazoa</taxon>
        <taxon>Ecdysozoa</taxon>
        <taxon>Arthropoda</taxon>
        <taxon>Hexapoda</taxon>
        <taxon>Insecta</taxon>
        <taxon>Pterygota</taxon>
        <taxon>Neoptera</taxon>
        <taxon>Endopterygota</taxon>
        <taxon>Diptera</taxon>
        <taxon>Brachycera</taxon>
        <taxon>Muscomorpha</taxon>
        <taxon>Ephydroidea</taxon>
        <taxon>Drosophilidae</taxon>
        <taxon>Drosophila</taxon>
        <taxon>Sophophora</taxon>
    </lineage>
</organism>
<proteinExistence type="predicted"/>
<evidence type="ECO:0000256" key="1">
    <source>
        <dbReference type="SAM" id="SignalP"/>
    </source>
</evidence>
<evidence type="ECO:0000313" key="2">
    <source>
        <dbReference type="Proteomes" id="UP001652661"/>
    </source>
</evidence>
<gene>
    <name evidence="3" type="primary">LOC108077377</name>
</gene>
<dbReference type="AlphaFoldDB" id="A0A6P4ID37"/>
<dbReference type="GeneID" id="108077377"/>
<dbReference type="OrthoDB" id="7846954at2759"/>
<protein>
    <submittedName>
        <fullName evidence="3">Uncharacterized protein isoform X1</fullName>
    </submittedName>
</protein>
<keyword evidence="1" id="KW-0732">Signal</keyword>
<dbReference type="Proteomes" id="UP001652661">
    <property type="component" value="Chromosome 2R"/>
</dbReference>
<sequence length="219" mass="24985">MEMWNTPPHMDIILILCLVMASGGSAMPRYSQLGRLGPLSAGNNGNMTTIKYPGLQTDRTTSATPVFEYSLLGEDPKDQHWYRVSLTPKANNSAYRAQFATRKHPPFDEQLAHRHDKTIQDLLNWLDRSEDQNLWQTYRDLLEYPSLEAHSERNGNELEHKEQVPRKVCDRRDHLLLVGDERTTTSTQPTPIEGELKSGDGFVYFVKGLKPSTESVVHH</sequence>
<keyword evidence="2" id="KW-1185">Reference proteome</keyword>
<dbReference type="RefSeq" id="XP_017026160.2">
    <property type="nucleotide sequence ID" value="XM_017170671.3"/>
</dbReference>
<evidence type="ECO:0000313" key="3">
    <source>
        <dbReference type="RefSeq" id="XP_017026160.2"/>
    </source>
</evidence>
<name>A0A6P4ID37_DROKI</name>
<feature type="chain" id="PRO_5046530747" evidence="1">
    <location>
        <begin position="27"/>
        <end position="219"/>
    </location>
</feature>
<reference evidence="3" key="2">
    <citation type="submission" date="2025-08" db="UniProtKB">
        <authorList>
            <consortium name="RefSeq"/>
        </authorList>
    </citation>
    <scope>IDENTIFICATION</scope>
    <source>
        <strain evidence="3">14028-0561.14</strain>
        <tissue evidence="3">Whole fly</tissue>
    </source>
</reference>
<reference evidence="2" key="1">
    <citation type="submission" date="2025-05" db="UniProtKB">
        <authorList>
            <consortium name="RefSeq"/>
        </authorList>
    </citation>
    <scope>NUCLEOTIDE SEQUENCE [LARGE SCALE GENOMIC DNA]</scope>
    <source>
        <strain evidence="2">14028-0561.14</strain>
    </source>
</reference>
<feature type="signal peptide" evidence="1">
    <location>
        <begin position="1"/>
        <end position="26"/>
    </location>
</feature>